<accession>G3AU71</accession>
<reference evidence="2 3" key="1">
    <citation type="journal article" date="2011" name="Proc. Natl. Acad. Sci. U.S.A.">
        <title>Comparative genomics of xylose-fermenting fungi for enhanced biofuel production.</title>
        <authorList>
            <person name="Wohlbach D.J."/>
            <person name="Kuo A."/>
            <person name="Sato T.K."/>
            <person name="Potts K.M."/>
            <person name="Salamov A.A."/>
            <person name="LaButti K.M."/>
            <person name="Sun H."/>
            <person name="Clum A."/>
            <person name="Pangilinan J.L."/>
            <person name="Lindquist E.A."/>
            <person name="Lucas S."/>
            <person name="Lapidus A."/>
            <person name="Jin M."/>
            <person name="Gunawan C."/>
            <person name="Balan V."/>
            <person name="Dale B.E."/>
            <person name="Jeffries T.W."/>
            <person name="Zinkel R."/>
            <person name="Barry K.W."/>
            <person name="Grigoriev I.V."/>
            <person name="Gasch A.P."/>
        </authorList>
    </citation>
    <scope>NUCLEOTIDE SEQUENCE [LARGE SCALE GENOMIC DNA]</scope>
    <source>
        <strain evidence="3">NRRL Y-27907 / 11-Y1</strain>
    </source>
</reference>
<evidence type="ECO:0000313" key="3">
    <source>
        <dbReference type="Proteomes" id="UP000000709"/>
    </source>
</evidence>
<dbReference type="RefSeq" id="XP_007377418.1">
    <property type="nucleotide sequence ID" value="XM_007377356.1"/>
</dbReference>
<feature type="compositionally biased region" description="Polar residues" evidence="1">
    <location>
        <begin position="1"/>
        <end position="22"/>
    </location>
</feature>
<dbReference type="AlphaFoldDB" id="G3AU71"/>
<feature type="region of interest" description="Disordered" evidence="1">
    <location>
        <begin position="1"/>
        <end position="60"/>
    </location>
</feature>
<dbReference type="HOGENOM" id="CLU_097218_0_0_1"/>
<sequence length="226" mass="25625">MSTTPSPTKRTPLSSKTFNISPTPLKRPNPVHLPSRLSPTKRLAPARNTPSPPKKSTGLNFTIWEDKTEKPEFPEQEYPCSNKQNNHDQENILQPKKNDIIRSSVRSPLADLSINEYPGFVSYGGPEFKLGELYQPPNFNNEFKSLHKHSSLPNYLTPSRKHSGRDKYLVVSGTTPDIDETELLLIEKQQRLSNKVIRKHTRSLSVGKNEAKLSLIRKNNFSILSN</sequence>
<dbReference type="InParanoid" id="G3AU71"/>
<dbReference type="KEGG" id="spaa:SPAPADRAFT_63282"/>
<dbReference type="OrthoDB" id="4022168at2759"/>
<dbReference type="Proteomes" id="UP000000709">
    <property type="component" value="Unassembled WGS sequence"/>
</dbReference>
<evidence type="ECO:0000313" key="2">
    <source>
        <dbReference type="EMBL" id="EGW30447.1"/>
    </source>
</evidence>
<gene>
    <name evidence="2" type="ORF">SPAPADRAFT_63282</name>
</gene>
<dbReference type="OMA" id="LNFTIWE"/>
<proteinExistence type="predicted"/>
<dbReference type="FunCoup" id="G3AU71">
    <property type="interactions" value="49"/>
</dbReference>
<keyword evidence="3" id="KW-1185">Reference proteome</keyword>
<dbReference type="GeneID" id="18874676"/>
<evidence type="ECO:0000256" key="1">
    <source>
        <dbReference type="SAM" id="MobiDB-lite"/>
    </source>
</evidence>
<protein>
    <submittedName>
        <fullName evidence="2">Uncharacterized protein</fullName>
    </submittedName>
</protein>
<dbReference type="eggNOG" id="ENOG502RQ2E">
    <property type="taxonomic scope" value="Eukaryota"/>
</dbReference>
<organism evidence="3">
    <name type="scientific">Spathaspora passalidarum (strain NRRL Y-27907 / 11-Y1)</name>
    <dbReference type="NCBI Taxonomy" id="619300"/>
    <lineage>
        <taxon>Eukaryota</taxon>
        <taxon>Fungi</taxon>
        <taxon>Dikarya</taxon>
        <taxon>Ascomycota</taxon>
        <taxon>Saccharomycotina</taxon>
        <taxon>Pichiomycetes</taxon>
        <taxon>Debaryomycetaceae</taxon>
        <taxon>Spathaspora</taxon>
    </lineage>
</organism>
<dbReference type="EMBL" id="GL996505">
    <property type="protein sequence ID" value="EGW30447.1"/>
    <property type="molecule type" value="Genomic_DNA"/>
</dbReference>
<name>G3AU71_SPAPN</name>